<dbReference type="EMBL" id="AE000657">
    <property type="protein sequence ID" value="AAC07905.1"/>
    <property type="molecule type" value="Genomic_DNA"/>
</dbReference>
<feature type="domain" description="Thioredoxin" evidence="6">
    <location>
        <begin position="43"/>
        <end position="205"/>
    </location>
</feature>
<evidence type="ECO:0000256" key="2">
    <source>
        <dbReference type="ARBA" id="ARBA00023008"/>
    </source>
</evidence>
<dbReference type="InterPro" id="IPR013766">
    <property type="entry name" value="Thioredoxin_domain"/>
</dbReference>
<gene>
    <name evidence="7" type="ordered locus">aq_2189</name>
</gene>
<evidence type="ECO:0000313" key="7">
    <source>
        <dbReference type="EMBL" id="AAC07905.1"/>
    </source>
</evidence>
<dbReference type="InterPro" id="IPR036249">
    <property type="entry name" value="Thioredoxin-like_sf"/>
</dbReference>
<dbReference type="SUPFAM" id="SSF52833">
    <property type="entry name" value="Thioredoxin-like"/>
    <property type="match status" value="1"/>
</dbReference>
<organism evidence="7 8">
    <name type="scientific">Aquifex aeolicus (strain VF5)</name>
    <dbReference type="NCBI Taxonomy" id="224324"/>
    <lineage>
        <taxon>Bacteria</taxon>
        <taxon>Pseudomonadati</taxon>
        <taxon>Aquificota</taxon>
        <taxon>Aquificia</taxon>
        <taxon>Aquificales</taxon>
        <taxon>Aquificaceae</taxon>
        <taxon>Aquifex</taxon>
    </lineage>
</organism>
<dbReference type="InParanoid" id="O67933"/>
<dbReference type="Gene3D" id="3.40.30.10">
    <property type="entry name" value="Glutaredoxin"/>
    <property type="match status" value="1"/>
</dbReference>
<evidence type="ECO:0000256" key="4">
    <source>
        <dbReference type="PIRSR" id="PIRSR603782-2"/>
    </source>
</evidence>
<dbReference type="HOGENOM" id="CLU_058434_2_0_0"/>
<evidence type="ECO:0000259" key="6">
    <source>
        <dbReference type="PROSITE" id="PS51352"/>
    </source>
</evidence>
<accession>O67933</accession>
<dbReference type="OrthoDB" id="9786756at2"/>
<dbReference type="GO" id="GO:0046872">
    <property type="term" value="F:metal ion binding"/>
    <property type="evidence" value="ECO:0007669"/>
    <property type="project" value="UniProtKB-KW"/>
</dbReference>
<dbReference type="STRING" id="224324.aq_2189"/>
<comment type="similarity">
    <text evidence="1">Belongs to the SCO1/2 family.</text>
</comment>
<evidence type="ECO:0000256" key="3">
    <source>
        <dbReference type="PIRSR" id="PIRSR603782-1"/>
    </source>
</evidence>
<feature type="binding site" evidence="3">
    <location>
        <position position="169"/>
    </location>
    <ligand>
        <name>Cu cation</name>
        <dbReference type="ChEBI" id="CHEBI:23378"/>
    </ligand>
</feature>
<dbReference type="EnsemblBacteria" id="AAC07905">
    <property type="protein sequence ID" value="AAC07905"/>
    <property type="gene ID" value="aq_2189"/>
</dbReference>
<dbReference type="Proteomes" id="UP000000798">
    <property type="component" value="Chromosome"/>
</dbReference>
<dbReference type="Pfam" id="PF02630">
    <property type="entry name" value="SCO1-SenC"/>
    <property type="match status" value="1"/>
</dbReference>
<dbReference type="PANTHER" id="PTHR12151:SF8">
    <property type="entry name" value="THIOREDOXIN DOMAIN-CONTAINING PROTEIN"/>
    <property type="match status" value="1"/>
</dbReference>
<keyword evidence="4" id="KW-1015">Disulfide bond</keyword>
<dbReference type="KEGG" id="aae:aq_2189"/>
<keyword evidence="8" id="KW-1185">Reference proteome</keyword>
<feature type="transmembrane region" description="Helical" evidence="5">
    <location>
        <begin position="237"/>
        <end position="257"/>
    </location>
</feature>
<evidence type="ECO:0000313" key="8">
    <source>
        <dbReference type="Proteomes" id="UP000000798"/>
    </source>
</evidence>
<sequence>MRILLSFLFLITLVFGGAVGPSNKAFDDNDMFNPEILKINEKQYLGNFVPNVEVILEDGTKTDLYTLIKEKPTILLLSYYTCEGTCPVRVDNLKKLIDETDLKDRDFMVLNLSFDERDDLQTLKEFVKLHGPFTKHWVFGIIDKENIEKLTNSVGFKFFFVERDKTFVHPNVYIFLSPEGRITRYLWGVKPSYRDVRIALAESTQNKITVNSIVDLAYIACFTYDPSRSRYVINPTLLFGGIGFSALGLVVLSGLLMNKLRKKEV</sequence>
<keyword evidence="5" id="KW-0472">Membrane</keyword>
<proteinExistence type="inferred from homology"/>
<keyword evidence="3" id="KW-0479">Metal-binding</keyword>
<evidence type="ECO:0000256" key="5">
    <source>
        <dbReference type="SAM" id="Phobius"/>
    </source>
</evidence>
<feature type="disulfide bond" description="Redox-active" evidence="4">
    <location>
        <begin position="82"/>
        <end position="86"/>
    </location>
</feature>
<keyword evidence="5" id="KW-0812">Transmembrane</keyword>
<keyword evidence="5" id="KW-1133">Transmembrane helix</keyword>
<evidence type="ECO:0000256" key="1">
    <source>
        <dbReference type="ARBA" id="ARBA00010996"/>
    </source>
</evidence>
<dbReference type="RefSeq" id="WP_010881438.1">
    <property type="nucleotide sequence ID" value="NC_000918.1"/>
</dbReference>
<dbReference type="PANTHER" id="PTHR12151">
    <property type="entry name" value="ELECTRON TRANSPORT PROTIN SCO1/SENC FAMILY MEMBER"/>
    <property type="match status" value="1"/>
</dbReference>
<dbReference type="InterPro" id="IPR003782">
    <property type="entry name" value="SCO1/SenC"/>
</dbReference>
<protein>
    <recommendedName>
        <fullName evidence="6">Thioredoxin domain-containing protein</fullName>
    </recommendedName>
</protein>
<keyword evidence="2 3" id="KW-0186">Copper</keyword>
<feature type="binding site" evidence="3">
    <location>
        <position position="86"/>
    </location>
    <ligand>
        <name>Cu cation</name>
        <dbReference type="ChEBI" id="CHEBI:23378"/>
    </ligand>
</feature>
<reference evidence="7 8" key="1">
    <citation type="journal article" date="1998" name="Nature">
        <title>The complete genome of the hyperthermophilic bacterium Aquifex aeolicus.</title>
        <authorList>
            <person name="Deckert G."/>
            <person name="Warren P.V."/>
            <person name="Gaasterland T."/>
            <person name="Young W.G."/>
            <person name="Lenox A.L."/>
            <person name="Graham D.E."/>
            <person name="Overbeek R."/>
            <person name="Snead M.A."/>
            <person name="Keller M."/>
            <person name="Aujay M."/>
            <person name="Huber R."/>
            <person name="Feldman R.A."/>
            <person name="Short J.M."/>
            <person name="Olson G.J."/>
            <person name="Swanson R.V."/>
        </authorList>
    </citation>
    <scope>NUCLEOTIDE SEQUENCE [LARGE SCALE GENOMIC DNA]</scope>
    <source>
        <strain evidence="7 8">VF5</strain>
    </source>
</reference>
<dbReference type="eggNOG" id="COG1999">
    <property type="taxonomic scope" value="Bacteria"/>
</dbReference>
<dbReference type="AlphaFoldDB" id="O67933"/>
<name>O67933_AQUAE</name>
<dbReference type="PIR" id="A70488">
    <property type="entry name" value="A70488"/>
</dbReference>
<feature type="binding site" evidence="3">
    <location>
        <position position="82"/>
    </location>
    <ligand>
        <name>Cu cation</name>
        <dbReference type="ChEBI" id="CHEBI:23378"/>
    </ligand>
</feature>
<dbReference type="CDD" id="cd02968">
    <property type="entry name" value="SCO"/>
    <property type="match status" value="1"/>
</dbReference>
<dbReference type="PROSITE" id="PS51352">
    <property type="entry name" value="THIOREDOXIN_2"/>
    <property type="match status" value="1"/>
</dbReference>